<proteinExistence type="predicted"/>
<dbReference type="SUPFAM" id="SSF52768">
    <property type="entry name" value="Arginase/deacetylase"/>
    <property type="match status" value="1"/>
</dbReference>
<dbReference type="GO" id="GO:0004407">
    <property type="term" value="F:histone deacetylase activity"/>
    <property type="evidence" value="ECO:0007669"/>
    <property type="project" value="TreeGrafter"/>
</dbReference>
<evidence type="ECO:0000259" key="1">
    <source>
        <dbReference type="Pfam" id="PF00850"/>
    </source>
</evidence>
<reference evidence="2" key="1">
    <citation type="submission" date="2018-05" db="EMBL/GenBank/DDBJ databases">
        <authorList>
            <person name="Lanie J.A."/>
            <person name="Ng W.-L."/>
            <person name="Kazmierczak K.M."/>
            <person name="Andrzejewski T.M."/>
            <person name="Davidsen T.M."/>
            <person name="Wayne K.J."/>
            <person name="Tettelin H."/>
            <person name="Glass J.I."/>
            <person name="Rusch D."/>
            <person name="Podicherti R."/>
            <person name="Tsui H.-C.T."/>
            <person name="Winkler M.E."/>
        </authorList>
    </citation>
    <scope>NUCLEOTIDE SEQUENCE</scope>
</reference>
<dbReference type="InterPro" id="IPR023696">
    <property type="entry name" value="Ureohydrolase_dom_sf"/>
</dbReference>
<evidence type="ECO:0000313" key="2">
    <source>
        <dbReference type="EMBL" id="SUZ91472.1"/>
    </source>
</evidence>
<gene>
    <name evidence="2" type="ORF">METZ01_LOCUS44326</name>
</gene>
<accession>A0A381RI32</accession>
<organism evidence="2">
    <name type="scientific">marine metagenome</name>
    <dbReference type="NCBI Taxonomy" id="408172"/>
    <lineage>
        <taxon>unclassified sequences</taxon>
        <taxon>metagenomes</taxon>
        <taxon>ecological metagenomes</taxon>
    </lineage>
</organism>
<protein>
    <recommendedName>
        <fullName evidence="1">Histone deacetylase domain-containing protein</fullName>
    </recommendedName>
</protein>
<dbReference type="InterPro" id="IPR023801">
    <property type="entry name" value="His_deacetylse_dom"/>
</dbReference>
<dbReference type="GO" id="GO:0040029">
    <property type="term" value="P:epigenetic regulation of gene expression"/>
    <property type="evidence" value="ECO:0007669"/>
    <property type="project" value="TreeGrafter"/>
</dbReference>
<dbReference type="PRINTS" id="PR01270">
    <property type="entry name" value="HDASUPER"/>
</dbReference>
<dbReference type="PANTHER" id="PTHR10625:SF10">
    <property type="entry name" value="HISTONE DEACETYLASE HDAC1"/>
    <property type="match status" value="1"/>
</dbReference>
<name>A0A381RI32_9ZZZZ</name>
<dbReference type="AlphaFoldDB" id="A0A381RI32"/>
<dbReference type="Pfam" id="PF00850">
    <property type="entry name" value="Hist_deacetyl"/>
    <property type="match status" value="1"/>
</dbReference>
<sequence>MGFCLLNNVAVTATALADAGERVAIVDIDAHHGNGTQEAFFGDGRVLFASCHQWPLYPGTGAADEVGTGDGEGTTINVPLPAGAAGDTYRHALDALIVPAVERFVPDWLLVSAGFDAHRADPLTDLGLSSGDYADLMERLTALVSRGRLVAFLEGGYDLGALADSAGAVVAAALGIRHRPEPATGEGPGRDVVDAQVLRHGVDQ</sequence>
<dbReference type="PANTHER" id="PTHR10625">
    <property type="entry name" value="HISTONE DEACETYLASE HDAC1-RELATED"/>
    <property type="match status" value="1"/>
</dbReference>
<dbReference type="InterPro" id="IPR037138">
    <property type="entry name" value="His_deacetylse_dom_sf"/>
</dbReference>
<dbReference type="CDD" id="cd09992">
    <property type="entry name" value="HDAC_classII"/>
    <property type="match status" value="1"/>
</dbReference>
<dbReference type="Gene3D" id="3.40.800.20">
    <property type="entry name" value="Histone deacetylase domain"/>
    <property type="match status" value="1"/>
</dbReference>
<dbReference type="EMBL" id="UINC01001977">
    <property type="protein sequence ID" value="SUZ91472.1"/>
    <property type="molecule type" value="Genomic_DNA"/>
</dbReference>
<feature type="domain" description="Histone deacetylase" evidence="1">
    <location>
        <begin position="1"/>
        <end position="172"/>
    </location>
</feature>
<dbReference type="InterPro" id="IPR000286">
    <property type="entry name" value="HDACs"/>
</dbReference>